<sequence>MKKSVAFIVEESSVDPRTSTMTTRTMNLSHAKLMRVTETQTYRAHFSDPSKTVVETDVQVVSHMGWLSTRIERFGVKSFKDNTLR</sequence>
<accession>A0A8H7ZYE2</accession>
<dbReference type="InterPro" id="IPR006797">
    <property type="entry name" value="PRELI/MSF1_dom"/>
</dbReference>
<comment type="caution">
    <text evidence="2">The sequence shown here is derived from an EMBL/GenBank/DDBJ whole genome shotgun (WGS) entry which is preliminary data.</text>
</comment>
<dbReference type="OrthoDB" id="10056816at2759"/>
<feature type="non-terminal residue" evidence="2">
    <location>
        <position position="85"/>
    </location>
</feature>
<organism evidence="2 3">
    <name type="scientific">Olpidium bornovanus</name>
    <dbReference type="NCBI Taxonomy" id="278681"/>
    <lineage>
        <taxon>Eukaryota</taxon>
        <taxon>Fungi</taxon>
        <taxon>Fungi incertae sedis</taxon>
        <taxon>Olpidiomycota</taxon>
        <taxon>Olpidiomycotina</taxon>
        <taxon>Olpidiomycetes</taxon>
        <taxon>Olpidiales</taxon>
        <taxon>Olpidiaceae</taxon>
        <taxon>Olpidium</taxon>
    </lineage>
</organism>
<proteinExistence type="predicted"/>
<dbReference type="PROSITE" id="PS50904">
    <property type="entry name" value="PRELI_MSF1"/>
    <property type="match status" value="1"/>
</dbReference>
<dbReference type="InterPro" id="IPR037365">
    <property type="entry name" value="Slowmo/Ups"/>
</dbReference>
<dbReference type="EMBL" id="JAEFCI010003568">
    <property type="protein sequence ID" value="KAG5461492.1"/>
    <property type="molecule type" value="Genomic_DNA"/>
</dbReference>
<dbReference type="AlphaFoldDB" id="A0A8H7ZYE2"/>
<dbReference type="Pfam" id="PF04707">
    <property type="entry name" value="PRELI"/>
    <property type="match status" value="1"/>
</dbReference>
<dbReference type="PANTHER" id="PTHR11158">
    <property type="entry name" value="MSF1/PX19 RELATED"/>
    <property type="match status" value="1"/>
</dbReference>
<feature type="domain" description="PRELI/MSF1" evidence="1">
    <location>
        <begin position="1"/>
        <end position="85"/>
    </location>
</feature>
<dbReference type="Proteomes" id="UP000673691">
    <property type="component" value="Unassembled WGS sequence"/>
</dbReference>
<reference evidence="2 3" key="1">
    <citation type="journal article" name="Sci. Rep.">
        <title>Genome-scale phylogenetic analyses confirm Olpidium as the closest living zoosporic fungus to the non-flagellated, terrestrial fungi.</title>
        <authorList>
            <person name="Chang Y."/>
            <person name="Rochon D."/>
            <person name="Sekimoto S."/>
            <person name="Wang Y."/>
            <person name="Chovatia M."/>
            <person name="Sandor L."/>
            <person name="Salamov A."/>
            <person name="Grigoriev I.V."/>
            <person name="Stajich J.E."/>
            <person name="Spatafora J.W."/>
        </authorList>
    </citation>
    <scope>NUCLEOTIDE SEQUENCE [LARGE SCALE GENOMIC DNA]</scope>
    <source>
        <strain evidence="2">S191</strain>
    </source>
</reference>
<name>A0A8H7ZYE2_9FUNG</name>
<gene>
    <name evidence="2" type="ORF">BJ554DRAFT_6305</name>
</gene>
<keyword evidence="3" id="KW-1185">Reference proteome</keyword>
<evidence type="ECO:0000313" key="3">
    <source>
        <dbReference type="Proteomes" id="UP000673691"/>
    </source>
</evidence>
<evidence type="ECO:0000313" key="2">
    <source>
        <dbReference type="EMBL" id="KAG5461492.1"/>
    </source>
</evidence>
<dbReference type="GO" id="GO:0005758">
    <property type="term" value="C:mitochondrial intermembrane space"/>
    <property type="evidence" value="ECO:0007669"/>
    <property type="project" value="InterPro"/>
</dbReference>
<evidence type="ECO:0000259" key="1">
    <source>
        <dbReference type="PROSITE" id="PS50904"/>
    </source>
</evidence>
<protein>
    <submittedName>
        <fullName evidence="2">PRELI-like family-domain-containing protein</fullName>
    </submittedName>
</protein>